<dbReference type="EMBL" id="NCKU01017231">
    <property type="protein sequence ID" value="RWR99030.1"/>
    <property type="molecule type" value="Genomic_DNA"/>
</dbReference>
<evidence type="ECO:0000256" key="3">
    <source>
        <dbReference type="ARBA" id="ARBA00022692"/>
    </source>
</evidence>
<evidence type="ECO:0000256" key="9">
    <source>
        <dbReference type="RuleBase" id="RU367081"/>
    </source>
</evidence>
<evidence type="ECO:0000259" key="10">
    <source>
        <dbReference type="Pfam" id="PF02544"/>
    </source>
</evidence>
<evidence type="ECO:0000313" key="11">
    <source>
        <dbReference type="EMBL" id="RWR98445.1"/>
    </source>
</evidence>
<evidence type="ECO:0000256" key="7">
    <source>
        <dbReference type="ARBA" id="ARBA00047186"/>
    </source>
</evidence>
<gene>
    <name evidence="11" type="ORF">B4U79_02407</name>
    <name evidence="14" type="ORF">B4U79_02511</name>
    <name evidence="15" type="ORF">B4U79_04745</name>
    <name evidence="13" type="ORF">B4U79_10560</name>
    <name evidence="12" type="ORF">B4U79_13270</name>
</gene>
<feature type="domain" description="3-oxo-5-alpha-steroid 4-dehydrogenase C-terminal" evidence="10">
    <location>
        <begin position="2"/>
        <end position="71"/>
    </location>
</feature>
<keyword evidence="5 9" id="KW-0472">Membrane</keyword>
<reference evidence="15 16" key="1">
    <citation type="journal article" date="2018" name="Gigascience">
        <title>Genomes of trombidid mites reveal novel predicted allergens and laterally-transferred genes associated with secondary metabolism.</title>
        <authorList>
            <person name="Dong X."/>
            <person name="Chaisiri K."/>
            <person name="Xia D."/>
            <person name="Armstrong S.D."/>
            <person name="Fang Y."/>
            <person name="Donnelly M.J."/>
            <person name="Kadowaki T."/>
            <person name="McGarry J.W."/>
            <person name="Darby A.C."/>
            <person name="Makepeace B.L."/>
        </authorList>
    </citation>
    <scope>NUCLEOTIDE SEQUENCE [LARGE SCALE GENOMIC DNA]</scope>
    <source>
        <strain evidence="15">UoL-WK</strain>
    </source>
</reference>
<dbReference type="InterPro" id="IPR001104">
    <property type="entry name" value="3-oxo-5_a-steroid_4-DH_C"/>
</dbReference>
<dbReference type="EMBL" id="NCKU01021911">
    <property type="protein sequence ID" value="RWR98445.1"/>
    <property type="molecule type" value="Genomic_DNA"/>
</dbReference>
<keyword evidence="3 9" id="KW-0812">Transmembrane</keyword>
<accession>A0A3S3PYD0</accession>
<dbReference type="EMBL" id="NCKU01012366">
    <property type="protein sequence ID" value="RWS00102.1"/>
    <property type="molecule type" value="Genomic_DNA"/>
</dbReference>
<comment type="pathway">
    <text evidence="9">Protein modification; protein glycosylation.</text>
</comment>
<name>A0A3S3PYD0_9ACAR</name>
<protein>
    <recommendedName>
        <fullName evidence="7 9">Polyprenal reductase</fullName>
        <ecNumber evidence="2 9">1.3.1.94</ecNumber>
    </recommendedName>
</protein>
<dbReference type="GO" id="GO:0005789">
    <property type="term" value="C:endoplasmic reticulum membrane"/>
    <property type="evidence" value="ECO:0007669"/>
    <property type="project" value="UniProtKB-SubCell"/>
</dbReference>
<evidence type="ECO:0000256" key="1">
    <source>
        <dbReference type="ARBA" id="ARBA00004127"/>
    </source>
</evidence>
<feature type="transmembrane region" description="Helical" evidence="9">
    <location>
        <begin position="35"/>
        <end position="52"/>
    </location>
</feature>
<dbReference type="Pfam" id="PF02544">
    <property type="entry name" value="Steroid_dh"/>
    <property type="match status" value="1"/>
</dbReference>
<keyword evidence="9" id="KW-0521">NADP</keyword>
<dbReference type="PANTHER" id="PTHR14624:SF0">
    <property type="entry name" value="POLYPRENOL REDUCTASE"/>
    <property type="match status" value="1"/>
</dbReference>
<evidence type="ECO:0000313" key="12">
    <source>
        <dbReference type="EMBL" id="RWR99030.1"/>
    </source>
</evidence>
<keyword evidence="4 9" id="KW-1133">Transmembrane helix</keyword>
<dbReference type="STRING" id="1965070.A0A3S3PYD0"/>
<evidence type="ECO:0000313" key="16">
    <source>
        <dbReference type="Proteomes" id="UP000285301"/>
    </source>
</evidence>
<dbReference type="GO" id="GO:0006488">
    <property type="term" value="P:dolichol-linked oligosaccharide biosynthetic process"/>
    <property type="evidence" value="ECO:0007669"/>
    <property type="project" value="UniProtKB-UniRule"/>
</dbReference>
<comment type="function">
    <text evidence="9">Plays a key role in early steps of protein N-linked glycosylation by being involved in the conversion of polyprenol into dolichol. Acts as a polyprenal reductase that mediates the reduction of polyprenal into dolichal in a NADP-dependent mechanism. Dolichols are required for the synthesis of dolichol-linked monosaccharides and the oligosaccharide precursor used for N-glycosylation.</text>
</comment>
<evidence type="ECO:0000313" key="14">
    <source>
        <dbReference type="EMBL" id="RWR99070.1"/>
    </source>
</evidence>
<dbReference type="EMBL" id="NCKU01017065">
    <property type="protein sequence ID" value="RWR99070.1"/>
    <property type="molecule type" value="Genomic_DNA"/>
</dbReference>
<keyword evidence="9" id="KW-0560">Oxidoreductase</keyword>
<evidence type="ECO:0000256" key="6">
    <source>
        <dbReference type="ARBA" id="ARBA00046320"/>
    </source>
</evidence>
<dbReference type="EC" id="1.3.1.94" evidence="2 9"/>
<organism evidence="15 16">
    <name type="scientific">Dinothrombium tinctorium</name>
    <dbReference type="NCBI Taxonomy" id="1965070"/>
    <lineage>
        <taxon>Eukaryota</taxon>
        <taxon>Metazoa</taxon>
        <taxon>Ecdysozoa</taxon>
        <taxon>Arthropoda</taxon>
        <taxon>Chelicerata</taxon>
        <taxon>Arachnida</taxon>
        <taxon>Acari</taxon>
        <taxon>Acariformes</taxon>
        <taxon>Trombidiformes</taxon>
        <taxon>Prostigmata</taxon>
        <taxon>Anystina</taxon>
        <taxon>Parasitengona</taxon>
        <taxon>Trombidioidea</taxon>
        <taxon>Trombidiidae</taxon>
        <taxon>Dinothrombium</taxon>
    </lineage>
</organism>
<dbReference type="Proteomes" id="UP000285301">
    <property type="component" value="Unassembled WGS sequence"/>
</dbReference>
<dbReference type="GO" id="GO:0003865">
    <property type="term" value="F:3-oxo-5-alpha-steroid 4-dehydrogenase activity"/>
    <property type="evidence" value="ECO:0007669"/>
    <property type="project" value="TreeGrafter"/>
</dbReference>
<dbReference type="AlphaFoldDB" id="A0A3S3PYD0"/>
<dbReference type="EMBL" id="NCKU01017225">
    <property type="protein sequence ID" value="RWR99031.1"/>
    <property type="molecule type" value="Genomic_DNA"/>
</dbReference>
<comment type="caution">
    <text evidence="9">Lacks conserved residue(s) required for the propagation of feature annotation.</text>
</comment>
<comment type="catalytic activity">
    <reaction evidence="8 9">
        <text>a di-trans,poly-cis-dolichal + NADP(+) = a di-trans,poly-cis-polyprenal + NADPH + H(+)</text>
        <dbReference type="Rhea" id="RHEA:80727"/>
        <dbReference type="Rhea" id="RHEA-COMP:19536"/>
        <dbReference type="Rhea" id="RHEA-COMP:19537"/>
        <dbReference type="ChEBI" id="CHEBI:15378"/>
        <dbReference type="ChEBI" id="CHEBI:57783"/>
        <dbReference type="ChEBI" id="CHEBI:58349"/>
        <dbReference type="ChEBI" id="CHEBI:231623"/>
        <dbReference type="ChEBI" id="CHEBI:231637"/>
        <dbReference type="EC" id="1.3.1.94"/>
    </reaction>
    <physiologicalReaction direction="right-to-left" evidence="8 9">
        <dbReference type="Rhea" id="RHEA:80729"/>
    </physiologicalReaction>
</comment>
<comment type="similarity">
    <text evidence="6 9">Belongs to the steroid 5-alpha reductase family. Polyprenal reductase subfamily.</text>
</comment>
<keyword evidence="9" id="KW-0256">Endoplasmic reticulum</keyword>
<dbReference type="GO" id="GO:0102389">
    <property type="term" value="F:polyprenol reductase activity"/>
    <property type="evidence" value="ECO:0007669"/>
    <property type="project" value="UniProtKB-UniRule"/>
</dbReference>
<evidence type="ECO:0000256" key="4">
    <source>
        <dbReference type="ARBA" id="ARBA00022989"/>
    </source>
</evidence>
<keyword evidence="16" id="KW-1185">Reference proteome</keyword>
<dbReference type="PANTHER" id="PTHR14624">
    <property type="entry name" value="DFG10 PROTEIN"/>
    <property type="match status" value="1"/>
</dbReference>
<evidence type="ECO:0000313" key="15">
    <source>
        <dbReference type="EMBL" id="RWS00102.1"/>
    </source>
</evidence>
<sequence>MPSGGWFQYISCPHYFTEIVIYVSICLFGGRNTSLWMVCCFVLTNQTVAAFLNHRWYLNTFKNYPKERKVIYHVKICFI</sequence>
<dbReference type="GO" id="GO:0160198">
    <property type="term" value="F:polyprenal reductase activity"/>
    <property type="evidence" value="ECO:0007669"/>
    <property type="project" value="UniProtKB-EC"/>
</dbReference>
<evidence type="ECO:0000313" key="13">
    <source>
        <dbReference type="EMBL" id="RWR99031.1"/>
    </source>
</evidence>
<evidence type="ECO:0000256" key="8">
    <source>
        <dbReference type="ARBA" id="ARBA00049427"/>
    </source>
</evidence>
<proteinExistence type="inferred from homology"/>
<reference evidence="15" key="2">
    <citation type="submission" date="2018-11" db="EMBL/GenBank/DDBJ databases">
        <title>Trombidioid mite genomics.</title>
        <authorList>
            <person name="Dong X."/>
        </authorList>
    </citation>
    <scope>NUCLEOTIDE SEQUENCE</scope>
    <source>
        <strain evidence="15">UoL-WK</strain>
    </source>
</reference>
<dbReference type="GO" id="GO:0016095">
    <property type="term" value="P:polyprenol catabolic process"/>
    <property type="evidence" value="ECO:0007669"/>
    <property type="project" value="UniProtKB-UniRule"/>
</dbReference>
<dbReference type="UniPathway" id="UPA00378"/>
<feature type="transmembrane region" description="Helical" evidence="9">
    <location>
        <begin position="6"/>
        <end position="28"/>
    </location>
</feature>
<dbReference type="InterPro" id="IPR039698">
    <property type="entry name" value="Dfg10/SRD5A3"/>
</dbReference>
<dbReference type="PROSITE" id="PS50244">
    <property type="entry name" value="S5A_REDUCTASE"/>
    <property type="match status" value="1"/>
</dbReference>
<evidence type="ECO:0000256" key="5">
    <source>
        <dbReference type="ARBA" id="ARBA00023136"/>
    </source>
</evidence>
<dbReference type="OrthoDB" id="5788137at2759"/>
<comment type="subcellular location">
    <subcellularLocation>
        <location evidence="1">Endomembrane system</location>
        <topology evidence="1">Multi-pass membrane protein</topology>
    </subcellularLocation>
    <subcellularLocation>
        <location evidence="9">Endoplasmic reticulum membrane</location>
    </subcellularLocation>
</comment>
<comment type="caution">
    <text evidence="15">The sequence shown here is derived from an EMBL/GenBank/DDBJ whole genome shotgun (WGS) entry which is preliminary data.</text>
</comment>
<evidence type="ECO:0000256" key="2">
    <source>
        <dbReference type="ARBA" id="ARBA00012522"/>
    </source>
</evidence>